<sequence length="344" mass="38172">MATRASDSVVLFCSFKKIDTIEIYFKKKSLKLETQLYASRHVFGVKEVIHVSSPSEVVGKCVAQMKSAVYDVRLQLSAQPRVIVGASCTCKAGVRGWCKHGAALAVFVNSEIHTACTDRPCAWGKPSSRPVRDQRKRVDELFARNKSQLGDPVVQHAPASMLLSHFSEIKCPLAEILTAENRDPIEKDCSALLSQMVTNIVDMNDKEMLVGLLSGKNKVHHVMELTSLTPLRLQKHDLVANLDRETRALYDRMISKNLDEIVEIALVTRGQAAASSPDGIVCCDDGYRLVEIKCPYKLRDSELIDHRSETSFVPYVKYVDGRLILKKSHSGGSTLVAWSSSLVE</sequence>
<keyword evidence="2" id="KW-1185">Reference proteome</keyword>
<gene>
    <name evidence="1" type="ORF">HPB47_019477</name>
</gene>
<dbReference type="EMBL" id="JABSTQ010008925">
    <property type="protein sequence ID" value="KAG0433921.1"/>
    <property type="molecule type" value="Genomic_DNA"/>
</dbReference>
<evidence type="ECO:0000313" key="2">
    <source>
        <dbReference type="Proteomes" id="UP000805193"/>
    </source>
</evidence>
<protein>
    <submittedName>
        <fullName evidence="1">Uncharacterized protein</fullName>
    </submittedName>
</protein>
<proteinExistence type="predicted"/>
<comment type="caution">
    <text evidence="1">The sequence shown here is derived from an EMBL/GenBank/DDBJ whole genome shotgun (WGS) entry which is preliminary data.</text>
</comment>
<accession>A0AC60QI59</accession>
<name>A0AC60QI59_IXOPE</name>
<dbReference type="Proteomes" id="UP000805193">
    <property type="component" value="Unassembled WGS sequence"/>
</dbReference>
<evidence type="ECO:0000313" key="1">
    <source>
        <dbReference type="EMBL" id="KAG0433921.1"/>
    </source>
</evidence>
<reference evidence="1 2" key="1">
    <citation type="journal article" date="2020" name="Cell">
        <title>Large-Scale Comparative Analyses of Tick Genomes Elucidate Their Genetic Diversity and Vector Capacities.</title>
        <authorList>
            <consortium name="Tick Genome and Microbiome Consortium (TIGMIC)"/>
            <person name="Jia N."/>
            <person name="Wang J."/>
            <person name="Shi W."/>
            <person name="Du L."/>
            <person name="Sun Y."/>
            <person name="Zhan W."/>
            <person name="Jiang J.F."/>
            <person name="Wang Q."/>
            <person name="Zhang B."/>
            <person name="Ji P."/>
            <person name="Bell-Sakyi L."/>
            <person name="Cui X.M."/>
            <person name="Yuan T.T."/>
            <person name="Jiang B.G."/>
            <person name="Yang W.F."/>
            <person name="Lam T.T."/>
            <person name="Chang Q.C."/>
            <person name="Ding S.J."/>
            <person name="Wang X.J."/>
            <person name="Zhu J.G."/>
            <person name="Ruan X.D."/>
            <person name="Zhao L."/>
            <person name="Wei J.T."/>
            <person name="Ye R.Z."/>
            <person name="Que T.C."/>
            <person name="Du C.H."/>
            <person name="Zhou Y.H."/>
            <person name="Cheng J.X."/>
            <person name="Dai P.F."/>
            <person name="Guo W.B."/>
            <person name="Han X.H."/>
            <person name="Huang E.J."/>
            <person name="Li L.F."/>
            <person name="Wei W."/>
            <person name="Gao Y.C."/>
            <person name="Liu J.Z."/>
            <person name="Shao H.Z."/>
            <person name="Wang X."/>
            <person name="Wang C.C."/>
            <person name="Yang T.C."/>
            <person name="Huo Q.B."/>
            <person name="Li W."/>
            <person name="Chen H.Y."/>
            <person name="Chen S.E."/>
            <person name="Zhou L.G."/>
            <person name="Ni X.B."/>
            <person name="Tian J.H."/>
            <person name="Sheng Y."/>
            <person name="Liu T."/>
            <person name="Pan Y.S."/>
            <person name="Xia L.Y."/>
            <person name="Li J."/>
            <person name="Zhao F."/>
            <person name="Cao W.C."/>
        </authorList>
    </citation>
    <scope>NUCLEOTIDE SEQUENCE [LARGE SCALE GENOMIC DNA]</scope>
    <source>
        <strain evidence="1">Iper-2018</strain>
    </source>
</reference>
<organism evidence="1 2">
    <name type="scientific">Ixodes persulcatus</name>
    <name type="common">Taiga tick</name>
    <dbReference type="NCBI Taxonomy" id="34615"/>
    <lineage>
        <taxon>Eukaryota</taxon>
        <taxon>Metazoa</taxon>
        <taxon>Ecdysozoa</taxon>
        <taxon>Arthropoda</taxon>
        <taxon>Chelicerata</taxon>
        <taxon>Arachnida</taxon>
        <taxon>Acari</taxon>
        <taxon>Parasitiformes</taxon>
        <taxon>Ixodida</taxon>
        <taxon>Ixodoidea</taxon>
        <taxon>Ixodidae</taxon>
        <taxon>Ixodinae</taxon>
        <taxon>Ixodes</taxon>
    </lineage>
</organism>